<dbReference type="AlphaFoldDB" id="A0A0D9XCM1"/>
<keyword evidence="5" id="KW-1185">Reference proteome</keyword>
<dbReference type="Gramene" id="LPERR09G04280.1">
    <property type="protein sequence ID" value="LPERR09G04280.1"/>
    <property type="gene ID" value="LPERR09G04280"/>
</dbReference>
<dbReference type="SUPFAM" id="SSF54768">
    <property type="entry name" value="dsRNA-binding domain-like"/>
    <property type="match status" value="1"/>
</dbReference>
<dbReference type="EnsemblPlants" id="LPERR09G04280.1">
    <property type="protein sequence ID" value="LPERR09G04280.1"/>
    <property type="gene ID" value="LPERR09G04280"/>
</dbReference>
<reference evidence="4 5" key="1">
    <citation type="submission" date="2012-08" db="EMBL/GenBank/DDBJ databases">
        <title>Oryza genome evolution.</title>
        <authorList>
            <person name="Wing R.A."/>
        </authorList>
    </citation>
    <scope>NUCLEOTIDE SEQUENCE</scope>
</reference>
<accession>A0A0D9XCM1</accession>
<reference evidence="4" key="3">
    <citation type="submission" date="2015-04" db="UniProtKB">
        <authorList>
            <consortium name="EnsemblPlants"/>
        </authorList>
    </citation>
    <scope>IDENTIFICATION</scope>
</reference>
<protein>
    <recommendedName>
        <fullName evidence="6">DRBM domain-containing protein</fullName>
    </recommendedName>
</protein>
<evidence type="ECO:0000313" key="4">
    <source>
        <dbReference type="EnsemblPlants" id="LPERR09G04280.1"/>
    </source>
</evidence>
<evidence type="ECO:0000256" key="1">
    <source>
        <dbReference type="ARBA" id="ARBA00022737"/>
    </source>
</evidence>
<dbReference type="STRING" id="77586.A0A0D9XCM1"/>
<name>A0A0D9XCM1_9ORYZ</name>
<feature type="region of interest" description="Disordered" evidence="3">
    <location>
        <begin position="304"/>
        <end position="326"/>
    </location>
</feature>
<sequence>MEDKSNTPFQSFAGLSEKFTSSRHHREAEQNDNLTRREYTSAEFTDALCWIDQGVFSCKVILHDFTMRASITEPSYITSRSDGICSYFVSSVLAGGWKYTGDRASTEEEAKENAARVAVRSLLATKNNYMLESIRSNKPTGATIQGEQSSQTAAHPVVTFTPTITNYISCAPHYVMQVPHEQMEWHHPGTGHTPILSREQLRHPAAHMPFLPHEQMQWSRAAKQMPQMQWRDPAAHRPFLRPEQILQLNAAVGHTPSEMMQMCQLPQSISSTSSELQNGLYSDNTAQDDDMIVEVGSYEEATTLSGTKRKVDESEEPESKQARTSQAASIVTIILRTIHSHHMVCRS</sequence>
<organism evidence="4 5">
    <name type="scientific">Leersia perrieri</name>
    <dbReference type="NCBI Taxonomy" id="77586"/>
    <lineage>
        <taxon>Eukaryota</taxon>
        <taxon>Viridiplantae</taxon>
        <taxon>Streptophyta</taxon>
        <taxon>Embryophyta</taxon>
        <taxon>Tracheophyta</taxon>
        <taxon>Spermatophyta</taxon>
        <taxon>Magnoliopsida</taxon>
        <taxon>Liliopsida</taxon>
        <taxon>Poales</taxon>
        <taxon>Poaceae</taxon>
        <taxon>BOP clade</taxon>
        <taxon>Oryzoideae</taxon>
        <taxon>Oryzeae</taxon>
        <taxon>Oryzinae</taxon>
        <taxon>Leersia</taxon>
    </lineage>
</organism>
<dbReference type="Proteomes" id="UP000032180">
    <property type="component" value="Chromosome 9"/>
</dbReference>
<dbReference type="PANTHER" id="PTHR46031">
    <property type="match status" value="1"/>
</dbReference>
<evidence type="ECO:0000256" key="3">
    <source>
        <dbReference type="SAM" id="MobiDB-lite"/>
    </source>
</evidence>
<evidence type="ECO:0008006" key="6">
    <source>
        <dbReference type="Google" id="ProtNLM"/>
    </source>
</evidence>
<keyword evidence="2" id="KW-0694">RNA-binding</keyword>
<evidence type="ECO:0000313" key="5">
    <source>
        <dbReference type="Proteomes" id="UP000032180"/>
    </source>
</evidence>
<keyword evidence="1" id="KW-0677">Repeat</keyword>
<reference evidence="5" key="2">
    <citation type="submission" date="2013-12" db="EMBL/GenBank/DDBJ databases">
        <authorList>
            <person name="Yu Y."/>
            <person name="Lee S."/>
            <person name="de Baynast K."/>
            <person name="Wissotski M."/>
            <person name="Liu L."/>
            <person name="Talag J."/>
            <person name="Goicoechea J."/>
            <person name="Angelova A."/>
            <person name="Jetty R."/>
            <person name="Kudrna D."/>
            <person name="Golser W."/>
            <person name="Rivera L."/>
            <person name="Zhang J."/>
            <person name="Wing R."/>
        </authorList>
    </citation>
    <scope>NUCLEOTIDE SEQUENCE</scope>
</reference>
<dbReference type="GO" id="GO:0003723">
    <property type="term" value="F:RNA binding"/>
    <property type="evidence" value="ECO:0007669"/>
    <property type="project" value="UniProtKB-KW"/>
</dbReference>
<dbReference type="PANTHER" id="PTHR46031:SF37">
    <property type="entry name" value="DRBM DOMAIN-CONTAINING PROTEIN"/>
    <property type="match status" value="1"/>
</dbReference>
<evidence type="ECO:0000256" key="2">
    <source>
        <dbReference type="ARBA" id="ARBA00022884"/>
    </source>
</evidence>
<dbReference type="Gene3D" id="3.30.160.20">
    <property type="match status" value="1"/>
</dbReference>
<feature type="compositionally biased region" description="Basic and acidic residues" evidence="3">
    <location>
        <begin position="309"/>
        <end position="321"/>
    </location>
</feature>
<proteinExistence type="predicted"/>
<dbReference type="HOGENOM" id="CLU_066535_0_0_1"/>